<sequence length="37" mass="4169">MDCHSTFQHGPPCGLRVECMMVKNSHNCTSPINNTFM</sequence>
<name>A0A0E9UFN6_ANGAN</name>
<evidence type="ECO:0000313" key="1">
    <source>
        <dbReference type="EMBL" id="JAH64527.1"/>
    </source>
</evidence>
<dbReference type="EMBL" id="GBXM01044050">
    <property type="protein sequence ID" value="JAH64527.1"/>
    <property type="molecule type" value="Transcribed_RNA"/>
</dbReference>
<protein>
    <submittedName>
        <fullName evidence="1">Uncharacterized protein</fullName>
    </submittedName>
</protein>
<accession>A0A0E9UFN6</accession>
<organism evidence="1">
    <name type="scientific">Anguilla anguilla</name>
    <name type="common">European freshwater eel</name>
    <name type="synonym">Muraena anguilla</name>
    <dbReference type="NCBI Taxonomy" id="7936"/>
    <lineage>
        <taxon>Eukaryota</taxon>
        <taxon>Metazoa</taxon>
        <taxon>Chordata</taxon>
        <taxon>Craniata</taxon>
        <taxon>Vertebrata</taxon>
        <taxon>Euteleostomi</taxon>
        <taxon>Actinopterygii</taxon>
        <taxon>Neopterygii</taxon>
        <taxon>Teleostei</taxon>
        <taxon>Anguilliformes</taxon>
        <taxon>Anguillidae</taxon>
        <taxon>Anguilla</taxon>
    </lineage>
</organism>
<dbReference type="AlphaFoldDB" id="A0A0E9UFN6"/>
<reference evidence="1" key="1">
    <citation type="submission" date="2014-11" db="EMBL/GenBank/DDBJ databases">
        <authorList>
            <person name="Amaro Gonzalez C."/>
        </authorList>
    </citation>
    <scope>NUCLEOTIDE SEQUENCE</scope>
</reference>
<reference evidence="1" key="2">
    <citation type="journal article" date="2015" name="Fish Shellfish Immunol.">
        <title>Early steps in the European eel (Anguilla anguilla)-Vibrio vulnificus interaction in the gills: Role of the RtxA13 toxin.</title>
        <authorList>
            <person name="Callol A."/>
            <person name="Pajuelo D."/>
            <person name="Ebbesson L."/>
            <person name="Teles M."/>
            <person name="MacKenzie S."/>
            <person name="Amaro C."/>
        </authorList>
    </citation>
    <scope>NUCLEOTIDE SEQUENCE</scope>
</reference>
<proteinExistence type="predicted"/>